<evidence type="ECO:0000256" key="3">
    <source>
        <dbReference type="SAM" id="SignalP"/>
    </source>
</evidence>
<feature type="signal peptide" evidence="3">
    <location>
        <begin position="1"/>
        <end position="22"/>
    </location>
</feature>
<keyword evidence="3" id="KW-0732">Signal</keyword>
<protein>
    <submittedName>
        <fullName evidence="4">Uncharacterized protein</fullName>
    </submittedName>
</protein>
<dbReference type="AlphaFoldDB" id="A0AA36DER9"/>
<sequence length="423" mass="47037">MFCGRALMRMMFLGACLRHLVAVSPAPSSKCKSDEIPCPGQDGHQICVRREVVLNVTATGCKIADCPTGHAQISIGGSKPCVPLNKLSEGNLPLDWKFAGCDLPQEMDCGTRNVPLCVPAKDIKFYNETTRICTLIDCNEEPSNYPCKQPNGDSLCTFFSYIKTIHDNRSCELSAESKVCPAAHVNCGKYDPICIQMYTPRFRAADLRYFNDRTRECHDDRCPIGHHPCSIREKGDKKICMPYWHIKSVGDHDSCQLVNPNELPNLKPAKECAGLKNTLACWAANDDYTCIGFERINSMIVDKQNKTICTFAKCTGEDALLCSAECQSIHDVKRVLPGGECEFRTLRRGQIIMIISCSIIGTVALIAVVALLTRVVILQKNRNKPIEHRPSSMQGKHQDGDSNEKRPFLPSKNPKAFNEKPQV</sequence>
<name>A0AA36DER9_9BILA</name>
<reference evidence="4" key="1">
    <citation type="submission" date="2023-06" db="EMBL/GenBank/DDBJ databases">
        <authorList>
            <person name="Delattre M."/>
        </authorList>
    </citation>
    <scope>NUCLEOTIDE SEQUENCE</scope>
    <source>
        <strain evidence="4">AF72</strain>
    </source>
</reference>
<accession>A0AA36DER9</accession>
<gene>
    <name evidence="4" type="ORF">MSPICULIGERA_LOCUS22917</name>
</gene>
<dbReference type="Proteomes" id="UP001177023">
    <property type="component" value="Unassembled WGS sequence"/>
</dbReference>
<evidence type="ECO:0000256" key="1">
    <source>
        <dbReference type="SAM" id="MobiDB-lite"/>
    </source>
</evidence>
<organism evidence="4 5">
    <name type="scientific">Mesorhabditis spiculigera</name>
    <dbReference type="NCBI Taxonomy" id="96644"/>
    <lineage>
        <taxon>Eukaryota</taxon>
        <taxon>Metazoa</taxon>
        <taxon>Ecdysozoa</taxon>
        <taxon>Nematoda</taxon>
        <taxon>Chromadorea</taxon>
        <taxon>Rhabditida</taxon>
        <taxon>Rhabditina</taxon>
        <taxon>Rhabditomorpha</taxon>
        <taxon>Rhabditoidea</taxon>
        <taxon>Rhabditidae</taxon>
        <taxon>Mesorhabditinae</taxon>
        <taxon>Mesorhabditis</taxon>
    </lineage>
</organism>
<evidence type="ECO:0000313" key="4">
    <source>
        <dbReference type="EMBL" id="CAJ0584878.1"/>
    </source>
</evidence>
<keyword evidence="2" id="KW-1133">Transmembrane helix</keyword>
<comment type="caution">
    <text evidence="4">The sequence shown here is derived from an EMBL/GenBank/DDBJ whole genome shotgun (WGS) entry which is preliminary data.</text>
</comment>
<keyword evidence="2" id="KW-0812">Transmembrane</keyword>
<proteinExistence type="predicted"/>
<feature type="region of interest" description="Disordered" evidence="1">
    <location>
        <begin position="385"/>
        <end position="423"/>
    </location>
</feature>
<feature type="non-terminal residue" evidence="4">
    <location>
        <position position="1"/>
    </location>
</feature>
<keyword evidence="5" id="KW-1185">Reference proteome</keyword>
<keyword evidence="2" id="KW-0472">Membrane</keyword>
<feature type="transmembrane region" description="Helical" evidence="2">
    <location>
        <begin position="351"/>
        <end position="377"/>
    </location>
</feature>
<evidence type="ECO:0000313" key="5">
    <source>
        <dbReference type="Proteomes" id="UP001177023"/>
    </source>
</evidence>
<feature type="chain" id="PRO_5041311611" evidence="3">
    <location>
        <begin position="23"/>
        <end position="423"/>
    </location>
</feature>
<feature type="compositionally biased region" description="Basic and acidic residues" evidence="1">
    <location>
        <begin position="385"/>
        <end position="407"/>
    </location>
</feature>
<dbReference type="EMBL" id="CATQJA010002701">
    <property type="protein sequence ID" value="CAJ0584878.1"/>
    <property type="molecule type" value="Genomic_DNA"/>
</dbReference>
<evidence type="ECO:0000256" key="2">
    <source>
        <dbReference type="SAM" id="Phobius"/>
    </source>
</evidence>